<feature type="domain" description="Vitamin K epoxide reductase" evidence="13">
    <location>
        <begin position="9"/>
        <end position="152"/>
    </location>
</feature>
<feature type="transmembrane region" description="Helical" evidence="12">
    <location>
        <begin position="130"/>
        <end position="149"/>
    </location>
</feature>
<proteinExistence type="inferred from homology"/>
<keyword evidence="10" id="KW-1015">Disulfide bond</keyword>
<evidence type="ECO:0000256" key="6">
    <source>
        <dbReference type="ARBA" id="ARBA00022824"/>
    </source>
</evidence>
<dbReference type="CDD" id="cd12917">
    <property type="entry name" value="VKOR_euk"/>
    <property type="match status" value="1"/>
</dbReference>
<dbReference type="Gene3D" id="1.20.1440.130">
    <property type="entry name" value="VKOR domain"/>
    <property type="match status" value="1"/>
</dbReference>
<evidence type="ECO:0000256" key="8">
    <source>
        <dbReference type="ARBA" id="ARBA00023002"/>
    </source>
</evidence>
<evidence type="ECO:0000256" key="10">
    <source>
        <dbReference type="ARBA" id="ARBA00023157"/>
    </source>
</evidence>
<dbReference type="GO" id="GO:0042373">
    <property type="term" value="P:vitamin K metabolic process"/>
    <property type="evidence" value="ECO:0007669"/>
    <property type="project" value="InterPro"/>
</dbReference>
<evidence type="ECO:0000256" key="1">
    <source>
        <dbReference type="ARBA" id="ARBA00004477"/>
    </source>
</evidence>
<dbReference type="OrthoDB" id="17010at2759"/>
<evidence type="ECO:0000256" key="11">
    <source>
        <dbReference type="ARBA" id="ARBA00023284"/>
    </source>
</evidence>
<accession>A0A195EEQ8</accession>
<keyword evidence="8" id="KW-0560">Oxidoreductase</keyword>
<feature type="transmembrane region" description="Helical" evidence="12">
    <location>
        <begin position="12"/>
        <end position="31"/>
    </location>
</feature>
<dbReference type="InterPro" id="IPR038354">
    <property type="entry name" value="VKOR_sf"/>
</dbReference>
<organism evidence="14 15">
    <name type="scientific">Trachymyrmex cornetzi</name>
    <dbReference type="NCBI Taxonomy" id="471704"/>
    <lineage>
        <taxon>Eukaryota</taxon>
        <taxon>Metazoa</taxon>
        <taxon>Ecdysozoa</taxon>
        <taxon>Arthropoda</taxon>
        <taxon>Hexapoda</taxon>
        <taxon>Insecta</taxon>
        <taxon>Pterygota</taxon>
        <taxon>Neoptera</taxon>
        <taxon>Endopterygota</taxon>
        <taxon>Hymenoptera</taxon>
        <taxon>Apocrita</taxon>
        <taxon>Aculeata</taxon>
        <taxon>Formicoidea</taxon>
        <taxon>Formicidae</taxon>
        <taxon>Myrmicinae</taxon>
        <taxon>Trachymyrmex</taxon>
    </lineage>
</organism>
<keyword evidence="6" id="KW-0256">Endoplasmic reticulum</keyword>
<dbReference type="EC" id="1.17.4.4" evidence="3"/>
<evidence type="ECO:0000256" key="3">
    <source>
        <dbReference type="ARBA" id="ARBA00012278"/>
    </source>
</evidence>
<sequence length="168" mass="18926">MTGVGNCALQKFNAGIVFACVLGLGFSYYAYTVEVKKEQDDSYQPLCDISEHISCTKVFMTEHGKGLGLFPKDSVFNIRNPIYGSIFYTLIVILSVTNNYTFSATTVILGIISNIFSIYLSLILYLYRDICIVCISMYIINVVITFFAIKKFRKFQKLASGDTHKKVK</sequence>
<dbReference type="InterPro" id="IPR012932">
    <property type="entry name" value="VKOR"/>
</dbReference>
<comment type="subcellular location">
    <subcellularLocation>
        <location evidence="1">Endoplasmic reticulum membrane</location>
        <topology evidence="1">Multi-pass membrane protein</topology>
    </subcellularLocation>
</comment>
<dbReference type="Pfam" id="PF07884">
    <property type="entry name" value="VKOR"/>
    <property type="match status" value="1"/>
</dbReference>
<keyword evidence="5" id="KW-0874">Quinone</keyword>
<keyword evidence="7 12" id="KW-1133">Transmembrane helix</keyword>
<name>A0A195EEQ8_9HYME</name>
<dbReference type="PANTHER" id="PTHR14519:SF8">
    <property type="entry name" value="VITAMIN K EPOXIDE REDUCTASE COMPLEX SUBUNIT 1"/>
    <property type="match status" value="1"/>
</dbReference>
<dbReference type="GO" id="GO:0047057">
    <property type="term" value="F:vitamin-K-epoxide reductase (warfarin-sensitive) activity"/>
    <property type="evidence" value="ECO:0007669"/>
    <property type="project" value="UniProtKB-EC"/>
</dbReference>
<evidence type="ECO:0000256" key="9">
    <source>
        <dbReference type="ARBA" id="ARBA00023136"/>
    </source>
</evidence>
<evidence type="ECO:0000313" key="14">
    <source>
        <dbReference type="EMBL" id="KYN26760.1"/>
    </source>
</evidence>
<dbReference type="PANTHER" id="PTHR14519">
    <property type="entry name" value="VITAMIN K EPOXIDE REDUCTASE COMPLEX, SUBUNIT 1"/>
    <property type="match status" value="1"/>
</dbReference>
<gene>
    <name evidence="14" type="ORF">ALC57_03801</name>
</gene>
<feature type="transmembrane region" description="Helical" evidence="12">
    <location>
        <begin position="107"/>
        <end position="124"/>
    </location>
</feature>
<evidence type="ECO:0000313" key="15">
    <source>
        <dbReference type="Proteomes" id="UP000078492"/>
    </source>
</evidence>
<dbReference type="AlphaFoldDB" id="A0A195EEQ8"/>
<keyword evidence="15" id="KW-1185">Reference proteome</keyword>
<comment type="similarity">
    <text evidence="2">Belongs to the VKOR family.</text>
</comment>
<evidence type="ECO:0000256" key="2">
    <source>
        <dbReference type="ARBA" id="ARBA00006214"/>
    </source>
</evidence>
<dbReference type="SMART" id="SM00756">
    <property type="entry name" value="VKc"/>
    <property type="match status" value="1"/>
</dbReference>
<keyword evidence="11" id="KW-0676">Redox-active center</keyword>
<dbReference type="GO" id="GO:0048038">
    <property type="term" value="F:quinone binding"/>
    <property type="evidence" value="ECO:0007669"/>
    <property type="project" value="UniProtKB-KW"/>
</dbReference>
<reference evidence="14 15" key="1">
    <citation type="submission" date="2015-09" db="EMBL/GenBank/DDBJ databases">
        <title>Trachymyrmex cornetzi WGS genome.</title>
        <authorList>
            <person name="Nygaard S."/>
            <person name="Hu H."/>
            <person name="Boomsma J."/>
            <person name="Zhang G."/>
        </authorList>
    </citation>
    <scope>NUCLEOTIDE SEQUENCE [LARGE SCALE GENOMIC DNA]</scope>
    <source>
        <strain evidence="14">Tcor2-1</strain>
        <tissue evidence="14">Whole body</tissue>
    </source>
</reference>
<evidence type="ECO:0000256" key="12">
    <source>
        <dbReference type="SAM" id="Phobius"/>
    </source>
</evidence>
<protein>
    <recommendedName>
        <fullName evidence="3">vitamin-K-epoxide reductase (warfarin-sensitive)</fullName>
        <ecNumber evidence="3">1.17.4.4</ecNumber>
    </recommendedName>
</protein>
<keyword evidence="4 12" id="KW-0812">Transmembrane</keyword>
<evidence type="ECO:0000256" key="7">
    <source>
        <dbReference type="ARBA" id="ARBA00022989"/>
    </source>
</evidence>
<keyword evidence="9 12" id="KW-0472">Membrane</keyword>
<evidence type="ECO:0000256" key="4">
    <source>
        <dbReference type="ARBA" id="ARBA00022692"/>
    </source>
</evidence>
<dbReference type="GO" id="GO:0005789">
    <property type="term" value="C:endoplasmic reticulum membrane"/>
    <property type="evidence" value="ECO:0007669"/>
    <property type="project" value="UniProtKB-SubCell"/>
</dbReference>
<evidence type="ECO:0000256" key="5">
    <source>
        <dbReference type="ARBA" id="ARBA00022719"/>
    </source>
</evidence>
<dbReference type="STRING" id="471704.A0A195EEQ8"/>
<dbReference type="KEGG" id="tcz:108758015"/>
<feature type="transmembrane region" description="Helical" evidence="12">
    <location>
        <begin position="82"/>
        <end position="100"/>
    </location>
</feature>
<dbReference type="Proteomes" id="UP000078492">
    <property type="component" value="Unassembled WGS sequence"/>
</dbReference>
<dbReference type="EMBL" id="KQ978983">
    <property type="protein sequence ID" value="KYN26760.1"/>
    <property type="molecule type" value="Genomic_DNA"/>
</dbReference>
<dbReference type="InterPro" id="IPR042406">
    <property type="entry name" value="VKORC1/VKORC1L1"/>
</dbReference>
<evidence type="ECO:0000259" key="13">
    <source>
        <dbReference type="SMART" id="SM00756"/>
    </source>
</evidence>